<sequence>MSCQVSVMDKPTMLTKSSFTGPLLKVVVSNGANTEEFLVSKDLICTESAFFKSACNDNWKSGRTNTVTLADDDVTDFTIFLTWLHTRNLRQSTELNSLFGNFNTELFIRKLVDCYALGDVLLAERFQNCLMNSLIASIK</sequence>
<dbReference type="OrthoDB" id="3554209at2759"/>
<comment type="caution">
    <text evidence="1">The sequence shown here is derived from an EMBL/GenBank/DDBJ whole genome shotgun (WGS) entry which is preliminary data.</text>
</comment>
<dbReference type="EMBL" id="MU253923">
    <property type="protein sequence ID" value="KAG9244191.1"/>
    <property type="molecule type" value="Genomic_DNA"/>
</dbReference>
<dbReference type="PANTHER" id="PTHR47843:SF2">
    <property type="entry name" value="BTB DOMAIN-CONTAINING PROTEIN"/>
    <property type="match status" value="1"/>
</dbReference>
<dbReference type="AlphaFoldDB" id="A0A9P7Z2P4"/>
<feature type="non-terminal residue" evidence="1">
    <location>
        <position position="139"/>
    </location>
</feature>
<protein>
    <recommendedName>
        <fullName evidence="3">BTB domain-containing protein</fullName>
    </recommendedName>
</protein>
<dbReference type="SUPFAM" id="SSF54695">
    <property type="entry name" value="POZ domain"/>
    <property type="match status" value="1"/>
</dbReference>
<evidence type="ECO:0000313" key="2">
    <source>
        <dbReference type="Proteomes" id="UP000887226"/>
    </source>
</evidence>
<proteinExistence type="predicted"/>
<reference evidence="1" key="1">
    <citation type="journal article" date="2021" name="IMA Fungus">
        <title>Genomic characterization of three marine fungi, including Emericellopsis atlantica sp. nov. with signatures of a generalist lifestyle and marine biomass degradation.</title>
        <authorList>
            <person name="Hagestad O.C."/>
            <person name="Hou L."/>
            <person name="Andersen J.H."/>
            <person name="Hansen E.H."/>
            <person name="Altermark B."/>
            <person name="Li C."/>
            <person name="Kuhnert E."/>
            <person name="Cox R.J."/>
            <person name="Crous P.W."/>
            <person name="Spatafora J.W."/>
            <person name="Lail K."/>
            <person name="Amirebrahimi M."/>
            <person name="Lipzen A."/>
            <person name="Pangilinan J."/>
            <person name="Andreopoulos W."/>
            <person name="Hayes R.D."/>
            <person name="Ng V."/>
            <person name="Grigoriev I.V."/>
            <person name="Jackson S.A."/>
            <person name="Sutton T.D.S."/>
            <person name="Dobson A.D.W."/>
            <person name="Rama T."/>
        </authorList>
    </citation>
    <scope>NUCLEOTIDE SEQUENCE</scope>
    <source>
        <strain evidence="1">TRa3180A</strain>
    </source>
</reference>
<accession>A0A9P7Z2P4</accession>
<dbReference type="InterPro" id="IPR011333">
    <property type="entry name" value="SKP1/BTB/POZ_sf"/>
</dbReference>
<name>A0A9P7Z2P4_9HELO</name>
<dbReference type="Gene3D" id="3.30.710.10">
    <property type="entry name" value="Potassium Channel Kv1.1, Chain A"/>
    <property type="match status" value="1"/>
</dbReference>
<evidence type="ECO:0008006" key="3">
    <source>
        <dbReference type="Google" id="ProtNLM"/>
    </source>
</evidence>
<dbReference type="Proteomes" id="UP000887226">
    <property type="component" value="Unassembled WGS sequence"/>
</dbReference>
<dbReference type="PANTHER" id="PTHR47843">
    <property type="entry name" value="BTB DOMAIN-CONTAINING PROTEIN-RELATED"/>
    <property type="match status" value="1"/>
</dbReference>
<keyword evidence="2" id="KW-1185">Reference proteome</keyword>
<evidence type="ECO:0000313" key="1">
    <source>
        <dbReference type="EMBL" id="KAG9244191.1"/>
    </source>
</evidence>
<organism evidence="1 2">
    <name type="scientific">Calycina marina</name>
    <dbReference type="NCBI Taxonomy" id="1763456"/>
    <lineage>
        <taxon>Eukaryota</taxon>
        <taxon>Fungi</taxon>
        <taxon>Dikarya</taxon>
        <taxon>Ascomycota</taxon>
        <taxon>Pezizomycotina</taxon>
        <taxon>Leotiomycetes</taxon>
        <taxon>Helotiales</taxon>
        <taxon>Pezizellaceae</taxon>
        <taxon>Calycina</taxon>
    </lineage>
</organism>
<gene>
    <name evidence="1" type="ORF">BJ878DRAFT_551036</name>
</gene>